<protein>
    <submittedName>
        <fullName evidence="1">Uncharacterized protein</fullName>
    </submittedName>
</protein>
<evidence type="ECO:0000313" key="2">
    <source>
        <dbReference type="Proteomes" id="UP000019092"/>
    </source>
</evidence>
<sequence>MQQLQNLLLAIILLIGLSLALDAAGIDLSTDFDGKQVALEIECPNQTQLKPNGVLWQQSLICKE</sequence>
<organism evidence="1 2">
    <name type="scientific">Bibersteinia trehalosi USDA-ARS-USMARC-189</name>
    <dbReference type="NCBI Taxonomy" id="1263831"/>
    <lineage>
        <taxon>Bacteria</taxon>
        <taxon>Pseudomonadati</taxon>
        <taxon>Pseudomonadota</taxon>
        <taxon>Gammaproteobacteria</taxon>
        <taxon>Pasteurellales</taxon>
        <taxon>Pasteurellaceae</taxon>
        <taxon>Bibersteinia</taxon>
    </lineage>
</organism>
<reference evidence="1 2" key="1">
    <citation type="submission" date="2013-12" db="EMBL/GenBank/DDBJ databases">
        <title>Annotation of the Bibersteinia trehalosi USDA-ARS-USMARC-189 complete genome.</title>
        <authorList>
            <person name="Harhay G.P."/>
            <person name="McVey S."/>
            <person name="Clawson M.L."/>
            <person name="Bono J."/>
            <person name="Heaton M.P."/>
            <person name="Chitko-Mckown C.G."/>
            <person name="Harhay D.M."/>
            <person name="Smith T.P.L."/>
        </authorList>
    </citation>
    <scope>NUCLEOTIDE SEQUENCE [LARGE SCALE GENOMIC DNA]</scope>
    <source>
        <strain evidence="1 2">USDA-ARS-USMARC-189</strain>
    </source>
</reference>
<name>A0ABN4BW50_BIBTR</name>
<evidence type="ECO:0000313" key="1">
    <source>
        <dbReference type="EMBL" id="AHG83053.1"/>
    </source>
</evidence>
<gene>
    <name evidence="1" type="ORF">F543_1890</name>
</gene>
<dbReference type="RefSeq" id="WP_025289975.1">
    <property type="nucleotide sequence ID" value="NZ_CP006955.1"/>
</dbReference>
<keyword evidence="2" id="KW-1185">Reference proteome</keyword>
<dbReference type="Proteomes" id="UP000019092">
    <property type="component" value="Chromosome"/>
</dbReference>
<proteinExistence type="predicted"/>
<dbReference type="EMBL" id="CP006955">
    <property type="protein sequence ID" value="AHG83053.1"/>
    <property type="molecule type" value="Genomic_DNA"/>
</dbReference>
<accession>A0ABN4BW50</accession>